<evidence type="ECO:0000256" key="1">
    <source>
        <dbReference type="ARBA" id="ARBA00004370"/>
    </source>
</evidence>
<feature type="domain" description="Haemolysin-type calcium binding-related" evidence="9">
    <location>
        <begin position="650"/>
        <end position="684"/>
    </location>
</feature>
<evidence type="ECO:0000256" key="3">
    <source>
        <dbReference type="ARBA" id="ARBA00022525"/>
    </source>
</evidence>
<keyword evidence="7" id="KW-0843">Virulence</keyword>
<evidence type="ECO:0000313" key="10">
    <source>
        <dbReference type="EMBL" id="PIT39678.1"/>
    </source>
</evidence>
<organism evidence="10 11">
    <name type="scientific">Snodgrassella alvi</name>
    <dbReference type="NCBI Taxonomy" id="1196083"/>
    <lineage>
        <taxon>Bacteria</taxon>
        <taxon>Pseudomonadati</taxon>
        <taxon>Pseudomonadota</taxon>
        <taxon>Betaproteobacteria</taxon>
        <taxon>Neisseriales</taxon>
        <taxon>Neisseriaceae</taxon>
        <taxon>Snodgrassella</taxon>
    </lineage>
</organism>
<accession>A0A2N9X7H6</accession>
<evidence type="ECO:0000256" key="2">
    <source>
        <dbReference type="ARBA" id="ARBA00004613"/>
    </source>
</evidence>
<evidence type="ECO:0000256" key="4">
    <source>
        <dbReference type="ARBA" id="ARBA00022656"/>
    </source>
</evidence>
<dbReference type="InterPro" id="IPR018511">
    <property type="entry name" value="Hemolysin-typ_Ca-bd_CS"/>
</dbReference>
<keyword evidence="6" id="KW-0106">Calcium</keyword>
<evidence type="ECO:0000256" key="5">
    <source>
        <dbReference type="ARBA" id="ARBA00022737"/>
    </source>
</evidence>
<dbReference type="AlphaFoldDB" id="A0A2N9X7H6"/>
<keyword evidence="11" id="KW-1185">Reference proteome</keyword>
<dbReference type="InterPro" id="IPR003995">
    <property type="entry name" value="RTX_toxin_determinant-A"/>
</dbReference>
<dbReference type="InterPro" id="IPR001343">
    <property type="entry name" value="Hemolysn_Ca-bd"/>
</dbReference>
<dbReference type="InterPro" id="IPR011049">
    <property type="entry name" value="Serralysin-like_metalloprot_C"/>
</dbReference>
<keyword evidence="4" id="KW-0800">Toxin</keyword>
<dbReference type="GO" id="GO:0016020">
    <property type="term" value="C:membrane"/>
    <property type="evidence" value="ECO:0007669"/>
    <property type="project" value="UniProtKB-SubCell"/>
</dbReference>
<dbReference type="EMBL" id="MEIL01000026">
    <property type="protein sequence ID" value="PIT39678.1"/>
    <property type="molecule type" value="Genomic_DNA"/>
</dbReference>
<dbReference type="InterPro" id="IPR010566">
    <property type="entry name" value="Haemolys_ca-bd"/>
</dbReference>
<gene>
    <name evidence="10" type="ORF">BHC54_05470</name>
</gene>
<dbReference type="GO" id="GO:0090729">
    <property type="term" value="F:toxin activity"/>
    <property type="evidence" value="ECO:0007669"/>
    <property type="project" value="UniProtKB-KW"/>
</dbReference>
<dbReference type="GO" id="GO:0005576">
    <property type="term" value="C:extracellular region"/>
    <property type="evidence" value="ECO:0007669"/>
    <property type="project" value="UniProtKB-SubCell"/>
</dbReference>
<dbReference type="Proteomes" id="UP000230202">
    <property type="component" value="Unassembled WGS sequence"/>
</dbReference>
<dbReference type="GO" id="GO:0005509">
    <property type="term" value="F:calcium ion binding"/>
    <property type="evidence" value="ECO:0007669"/>
    <property type="project" value="InterPro"/>
</dbReference>
<evidence type="ECO:0000259" key="9">
    <source>
        <dbReference type="Pfam" id="PF06594"/>
    </source>
</evidence>
<name>A0A2N9X7H6_9NEIS</name>
<evidence type="ECO:0000256" key="7">
    <source>
        <dbReference type="ARBA" id="ARBA00023026"/>
    </source>
</evidence>
<keyword evidence="8" id="KW-0472">Membrane</keyword>
<evidence type="ECO:0000313" key="11">
    <source>
        <dbReference type="Proteomes" id="UP000230202"/>
    </source>
</evidence>
<evidence type="ECO:0000256" key="6">
    <source>
        <dbReference type="ARBA" id="ARBA00022837"/>
    </source>
</evidence>
<dbReference type="SUPFAM" id="SSF51120">
    <property type="entry name" value="beta-Roll"/>
    <property type="match status" value="5"/>
</dbReference>
<dbReference type="PRINTS" id="PR00313">
    <property type="entry name" value="CABNDNGRPT"/>
</dbReference>
<proteinExistence type="predicted"/>
<evidence type="ECO:0000256" key="8">
    <source>
        <dbReference type="ARBA" id="ARBA00023136"/>
    </source>
</evidence>
<dbReference type="Pfam" id="PF00353">
    <property type="entry name" value="HemolysinCabind"/>
    <property type="match status" value="13"/>
</dbReference>
<dbReference type="Gene3D" id="2.150.10.10">
    <property type="entry name" value="Serralysin-like metalloprotease, C-terminal"/>
    <property type="match status" value="9"/>
</dbReference>
<keyword evidence="5" id="KW-0677">Repeat</keyword>
<comment type="caution">
    <text evidence="10">The sequence shown here is derived from an EMBL/GenBank/DDBJ whole genome shotgun (WGS) entry which is preliminary data.</text>
</comment>
<feature type="domain" description="Haemolysin-type calcium binding-related" evidence="9">
    <location>
        <begin position="1042"/>
        <end position="1075"/>
    </location>
</feature>
<dbReference type="PRINTS" id="PR01488">
    <property type="entry name" value="RTXTOXINA"/>
</dbReference>
<sequence>MNKTVKNIQTGNDWAKDRYFFQPGHGQSIVRDKGNEYDKAQYNDLIFTRACASNATFSRSGNDLIIKAYGPADYVILPDYFNPNNAYSRAFNFVFTDKTLSRNDIAAMTFMLNGTNIDDVLYGWESNDIINGGAGNDTIYGGSGNDTLNGDSGNDHLYGGYGNDILNGGDGDDYLEGEHGDNMLVGGNGNDILIGSDDGYNVLIGGTGNDILAGGDGKDLYIFQAGHGRDVINDKSSQTDVSSINDVKFEKAYVKNALFSRSGNNLIIEAYGGNDSVTLTDYFCPDSPQKRAFNFIFEDKTLTVEDIAQMTFVINGTWIDDIITGWDSKDIISGWLGNDTIYGGKGDDILYGDAGDDWLYGEEDNDTLNGGDGNDHLYGGNGQDVLNGGSGNDFLDGGNGKDFYIFQSGHGQDTIQDNSTDTDKTQFNDVIFENACFADAKFSRSGNNLIIKAYGDKDSVTLTDFFNPDNQYSRSFNFVFSDKTLSINDIAAMTFIIDGTNGDDILKGWDSNDIINGGLGNDIIYGGNGNDILNGDDGNDKLYGENGNDYLSGGAGDDYLDGGNGNDILIGGNGNDTLIGGHGYDILNGGAGNDILNGGDWEKDRYIFQAGHGQDIINDLGSSTDKEQYNDVVFENAYIQNVIFSRSGNDLIIKAYGGNDSVTLSNFFSQSNTGYRAYNFVFADITLPADIINNINISTNGTDGDDVLHGWEGNDIINGKAGNDILYGGSGNDILNGDAGNDKLYGEDGNDILNGGDGDDYLDGGNGDDILVGGSGNDILIGGNGYDVLIGGTGNDILSGEEGKDLYIFQAGHGQDTIYDKSQSTEECQFNDIKFEKALSSNAIFSRTGNNLIIKAYGSNDSVTLDNYFDRESPYTRAFNFIFEDKTFTVDDIAKMTFIIEGTDADDVLNGWDSNDIINGRKGNDVIYGGKGNDILYGNEGNDTLYGEEGDDNIIGGSGNDILLGGGGNDSLFGEEGYDILNGGAGNDYLYGGNFERDMYVFNAGHGQDVVSDMAANSQQGDILAFKDYKSNELWFSHNGNDLIISHLGTTDQVTVKNWYLTDYCRQYSITTADGKEIFASQIQQLVNAMSSFSTDSQNIPSIDEQKMLFNQQAIISSYWGN</sequence>
<dbReference type="Pfam" id="PF06594">
    <property type="entry name" value="HCBP_related"/>
    <property type="match status" value="2"/>
</dbReference>
<comment type="subcellular location">
    <subcellularLocation>
        <location evidence="1">Membrane</location>
    </subcellularLocation>
    <subcellularLocation>
        <location evidence="2">Secreted</location>
    </subcellularLocation>
</comment>
<dbReference type="PROSITE" id="PS00330">
    <property type="entry name" value="HEMOLYSIN_CALCIUM"/>
    <property type="match status" value="14"/>
</dbReference>
<protein>
    <recommendedName>
        <fullName evidence="9">Haemolysin-type calcium binding-related domain-containing protein</fullName>
    </recommendedName>
</protein>
<dbReference type="RefSeq" id="WP_257381168.1">
    <property type="nucleotide sequence ID" value="NZ_MEIL01000026.1"/>
</dbReference>
<dbReference type="InterPro" id="IPR050557">
    <property type="entry name" value="RTX_toxin/Mannuronan_C5-epim"/>
</dbReference>
<dbReference type="PANTHER" id="PTHR38340:SF1">
    <property type="entry name" value="S-LAYER PROTEIN"/>
    <property type="match status" value="1"/>
</dbReference>
<keyword evidence="3" id="KW-0964">Secreted</keyword>
<dbReference type="PANTHER" id="PTHR38340">
    <property type="entry name" value="S-LAYER PROTEIN"/>
    <property type="match status" value="1"/>
</dbReference>
<reference evidence="10" key="1">
    <citation type="journal article" date="2017" name="MBio">
        <title>Type VI secretion-mediated competition in the bee gut microbiome.</title>
        <authorList>
            <person name="Steele M.I."/>
            <person name="Kwong W.K."/>
            <person name="Powell J.E."/>
            <person name="Whiteley M."/>
            <person name="Moran N.A."/>
        </authorList>
    </citation>
    <scope>NUCLEOTIDE SEQUENCE [LARGE SCALE GENOMIC DNA]</scope>
    <source>
        <strain evidence="10">WkB273</strain>
    </source>
</reference>